<organism evidence="1 2">
    <name type="scientific">Panagrolaimus sp. PS1159</name>
    <dbReference type="NCBI Taxonomy" id="55785"/>
    <lineage>
        <taxon>Eukaryota</taxon>
        <taxon>Metazoa</taxon>
        <taxon>Ecdysozoa</taxon>
        <taxon>Nematoda</taxon>
        <taxon>Chromadorea</taxon>
        <taxon>Rhabditida</taxon>
        <taxon>Tylenchina</taxon>
        <taxon>Panagrolaimomorpha</taxon>
        <taxon>Panagrolaimoidea</taxon>
        <taxon>Panagrolaimidae</taxon>
        <taxon>Panagrolaimus</taxon>
    </lineage>
</organism>
<protein>
    <submittedName>
        <fullName evidence="2">Uncharacterized protein</fullName>
    </submittedName>
</protein>
<evidence type="ECO:0000313" key="2">
    <source>
        <dbReference type="WBParaSite" id="PS1159_v2.g11419.t1"/>
    </source>
</evidence>
<accession>A0AC35EWI3</accession>
<proteinExistence type="predicted"/>
<reference evidence="2" key="1">
    <citation type="submission" date="2022-11" db="UniProtKB">
        <authorList>
            <consortium name="WormBaseParasite"/>
        </authorList>
    </citation>
    <scope>IDENTIFICATION</scope>
</reference>
<dbReference type="Proteomes" id="UP000887580">
    <property type="component" value="Unplaced"/>
</dbReference>
<evidence type="ECO:0000313" key="1">
    <source>
        <dbReference type="Proteomes" id="UP000887580"/>
    </source>
</evidence>
<sequence length="191" mass="21772">MKLFQRKKKKELKNAIPPLEEIGVAASLHRFVASLFKESEELWKAWHIEFISDNGIVFATRDVDDLCALKSFRLQLTVPALPKHVVSALLNHREKWDLITTSTKPTFIDISNKEDIAHIMFNHFNSTTVKKAIVARAWEEDEPGTGNAYVAEKSCKSDPLCVNVEIYHSAFIICPYKGKSIINYISRVDLK</sequence>
<name>A0AC35EWI3_9BILA</name>
<dbReference type="WBParaSite" id="PS1159_v2.g11419.t1">
    <property type="protein sequence ID" value="PS1159_v2.g11419.t1"/>
    <property type="gene ID" value="PS1159_v2.g11419"/>
</dbReference>